<dbReference type="EMBL" id="CH984316">
    <property type="protein sequence ID" value="EDX16286.1"/>
    <property type="molecule type" value="Genomic_DNA"/>
</dbReference>
<gene>
    <name evidence="2" type="primary">Dsim\GD15470</name>
    <name evidence="2" type="ORF">Dsim_GD15470</name>
</gene>
<dbReference type="PhylomeDB" id="B4NUW2"/>
<evidence type="ECO:0000313" key="2">
    <source>
        <dbReference type="EMBL" id="EDX16286.1"/>
    </source>
</evidence>
<evidence type="ECO:0000313" key="3">
    <source>
        <dbReference type="Proteomes" id="UP000000304"/>
    </source>
</evidence>
<dbReference type="HOGENOM" id="CLU_1628809_0_0_1"/>
<reference evidence="2 3" key="1">
    <citation type="journal article" date="2007" name="Nature">
        <title>Evolution of genes and genomes on the Drosophila phylogeny.</title>
        <authorList>
            <consortium name="Drosophila 12 Genomes Consortium"/>
            <person name="Clark A.G."/>
            <person name="Eisen M.B."/>
            <person name="Smith D.R."/>
            <person name="Bergman C.M."/>
            <person name="Oliver B."/>
            <person name="Markow T.A."/>
            <person name="Kaufman T.C."/>
            <person name="Kellis M."/>
            <person name="Gelbart W."/>
            <person name="Iyer V.N."/>
            <person name="Pollard D.A."/>
            <person name="Sackton T.B."/>
            <person name="Larracuente A.M."/>
            <person name="Singh N.D."/>
            <person name="Abad J.P."/>
            <person name="Abt D.N."/>
            <person name="Adryan B."/>
            <person name="Aguade M."/>
            <person name="Akashi H."/>
            <person name="Anderson W.W."/>
            <person name="Aquadro C.F."/>
            <person name="Ardell D.H."/>
            <person name="Arguello R."/>
            <person name="Artieri C.G."/>
            <person name="Barbash D.A."/>
            <person name="Barker D."/>
            <person name="Barsanti P."/>
            <person name="Batterham P."/>
            <person name="Batzoglou S."/>
            <person name="Begun D."/>
            <person name="Bhutkar A."/>
            <person name="Blanco E."/>
            <person name="Bosak S.A."/>
            <person name="Bradley R.K."/>
            <person name="Brand A.D."/>
            <person name="Brent M.R."/>
            <person name="Brooks A.N."/>
            <person name="Brown R.H."/>
            <person name="Butlin R.K."/>
            <person name="Caggese C."/>
            <person name="Calvi B.R."/>
            <person name="Bernardo de Carvalho A."/>
            <person name="Caspi A."/>
            <person name="Castrezana S."/>
            <person name="Celniker S.E."/>
            <person name="Chang J.L."/>
            <person name="Chapple C."/>
            <person name="Chatterji S."/>
            <person name="Chinwalla A."/>
            <person name="Civetta A."/>
            <person name="Clifton S.W."/>
            <person name="Comeron J.M."/>
            <person name="Costello J.C."/>
            <person name="Coyne J.A."/>
            <person name="Daub J."/>
            <person name="David R.G."/>
            <person name="Delcher A.L."/>
            <person name="Delehaunty K."/>
            <person name="Do C.B."/>
            <person name="Ebling H."/>
            <person name="Edwards K."/>
            <person name="Eickbush T."/>
            <person name="Evans J.D."/>
            <person name="Filipski A."/>
            <person name="Findeiss S."/>
            <person name="Freyhult E."/>
            <person name="Fulton L."/>
            <person name="Fulton R."/>
            <person name="Garcia A.C."/>
            <person name="Gardiner A."/>
            <person name="Garfield D.A."/>
            <person name="Garvin B.E."/>
            <person name="Gibson G."/>
            <person name="Gilbert D."/>
            <person name="Gnerre S."/>
            <person name="Godfrey J."/>
            <person name="Good R."/>
            <person name="Gotea V."/>
            <person name="Gravely B."/>
            <person name="Greenberg A.J."/>
            <person name="Griffiths-Jones S."/>
            <person name="Gross S."/>
            <person name="Guigo R."/>
            <person name="Gustafson E.A."/>
            <person name="Haerty W."/>
            <person name="Hahn M.W."/>
            <person name="Halligan D.L."/>
            <person name="Halpern A.L."/>
            <person name="Halter G.M."/>
            <person name="Han M.V."/>
            <person name="Heger A."/>
            <person name="Hillier L."/>
            <person name="Hinrichs A.S."/>
            <person name="Holmes I."/>
            <person name="Hoskins R.A."/>
            <person name="Hubisz M.J."/>
            <person name="Hultmark D."/>
            <person name="Huntley M.A."/>
            <person name="Jaffe D.B."/>
            <person name="Jagadeeshan S."/>
            <person name="Jeck W.R."/>
            <person name="Johnson J."/>
            <person name="Jones C.D."/>
            <person name="Jordan W.C."/>
            <person name="Karpen G.H."/>
            <person name="Kataoka E."/>
            <person name="Keightley P.D."/>
            <person name="Kheradpour P."/>
            <person name="Kirkness E.F."/>
            <person name="Koerich L.B."/>
            <person name="Kristiansen K."/>
            <person name="Kudrna D."/>
            <person name="Kulathinal R.J."/>
            <person name="Kumar S."/>
            <person name="Kwok R."/>
            <person name="Lander E."/>
            <person name="Langley C.H."/>
            <person name="Lapoint R."/>
            <person name="Lazzaro B.P."/>
            <person name="Lee S.J."/>
            <person name="Levesque L."/>
            <person name="Li R."/>
            <person name="Lin C.F."/>
            <person name="Lin M.F."/>
            <person name="Lindblad-Toh K."/>
            <person name="Llopart A."/>
            <person name="Long M."/>
            <person name="Low L."/>
            <person name="Lozovsky E."/>
            <person name="Lu J."/>
            <person name="Luo M."/>
            <person name="Machado C.A."/>
            <person name="Makalowski W."/>
            <person name="Marzo M."/>
            <person name="Matsuda M."/>
            <person name="Matzkin L."/>
            <person name="McAllister B."/>
            <person name="McBride C.S."/>
            <person name="McKernan B."/>
            <person name="McKernan K."/>
            <person name="Mendez-Lago M."/>
            <person name="Minx P."/>
            <person name="Mollenhauer M.U."/>
            <person name="Montooth K."/>
            <person name="Mount S.M."/>
            <person name="Mu X."/>
            <person name="Myers E."/>
            <person name="Negre B."/>
            <person name="Newfeld S."/>
            <person name="Nielsen R."/>
            <person name="Noor M.A."/>
            <person name="O'Grady P."/>
            <person name="Pachter L."/>
            <person name="Papaceit M."/>
            <person name="Parisi M.J."/>
            <person name="Parisi M."/>
            <person name="Parts L."/>
            <person name="Pedersen J.S."/>
            <person name="Pesole G."/>
            <person name="Phillippy A.M."/>
            <person name="Ponting C.P."/>
            <person name="Pop M."/>
            <person name="Porcelli D."/>
            <person name="Powell J.R."/>
            <person name="Prohaska S."/>
            <person name="Pruitt K."/>
            <person name="Puig M."/>
            <person name="Quesneville H."/>
            <person name="Ram K.R."/>
            <person name="Rand D."/>
            <person name="Rasmussen M.D."/>
            <person name="Reed L.K."/>
            <person name="Reenan R."/>
            <person name="Reily A."/>
            <person name="Remington K.A."/>
            <person name="Rieger T.T."/>
            <person name="Ritchie M.G."/>
            <person name="Robin C."/>
            <person name="Rogers Y.H."/>
            <person name="Rohde C."/>
            <person name="Rozas J."/>
            <person name="Rubenfield M.J."/>
            <person name="Ruiz A."/>
            <person name="Russo S."/>
            <person name="Salzberg S.L."/>
            <person name="Sanchez-Gracia A."/>
            <person name="Saranga D.J."/>
            <person name="Sato H."/>
            <person name="Schaeffer S.W."/>
            <person name="Schatz M.C."/>
            <person name="Schlenke T."/>
            <person name="Schwartz R."/>
            <person name="Segarra C."/>
            <person name="Singh R.S."/>
            <person name="Sirot L."/>
            <person name="Sirota M."/>
            <person name="Sisneros N.B."/>
            <person name="Smith C.D."/>
            <person name="Smith T.F."/>
            <person name="Spieth J."/>
            <person name="Stage D.E."/>
            <person name="Stark A."/>
            <person name="Stephan W."/>
            <person name="Strausberg R.L."/>
            <person name="Strempel S."/>
            <person name="Sturgill D."/>
            <person name="Sutton G."/>
            <person name="Sutton G.G."/>
            <person name="Tao W."/>
            <person name="Teichmann S."/>
            <person name="Tobari Y.N."/>
            <person name="Tomimura Y."/>
            <person name="Tsolas J.M."/>
            <person name="Valente V.L."/>
            <person name="Venter E."/>
            <person name="Venter J.C."/>
            <person name="Vicario S."/>
            <person name="Vieira F.G."/>
            <person name="Vilella A.J."/>
            <person name="Villasante A."/>
            <person name="Walenz B."/>
            <person name="Wang J."/>
            <person name="Wasserman M."/>
            <person name="Watts T."/>
            <person name="Wilson D."/>
            <person name="Wilson R.K."/>
            <person name="Wing R.A."/>
            <person name="Wolfner M.F."/>
            <person name="Wong A."/>
            <person name="Wong G.K."/>
            <person name="Wu C.I."/>
            <person name="Wu G."/>
            <person name="Yamamoto D."/>
            <person name="Yang H.P."/>
            <person name="Yang S.P."/>
            <person name="Yorke J.A."/>
            <person name="Yoshida K."/>
            <person name="Zdobnov E."/>
            <person name="Zhang P."/>
            <person name="Zhang Y."/>
            <person name="Zimin A.V."/>
            <person name="Baldwin J."/>
            <person name="Abdouelleil A."/>
            <person name="Abdulkadir J."/>
            <person name="Abebe A."/>
            <person name="Abera B."/>
            <person name="Abreu J."/>
            <person name="Acer S.C."/>
            <person name="Aftuck L."/>
            <person name="Alexander A."/>
            <person name="An P."/>
            <person name="Anderson E."/>
            <person name="Anderson S."/>
            <person name="Arachi H."/>
            <person name="Azer M."/>
            <person name="Bachantsang P."/>
            <person name="Barry A."/>
            <person name="Bayul T."/>
            <person name="Berlin A."/>
            <person name="Bessette D."/>
            <person name="Bloom T."/>
            <person name="Blye J."/>
            <person name="Boguslavskiy L."/>
            <person name="Bonnet C."/>
            <person name="Boukhgalter B."/>
            <person name="Bourzgui I."/>
            <person name="Brown A."/>
            <person name="Cahill P."/>
            <person name="Channer S."/>
            <person name="Cheshatsang Y."/>
            <person name="Chuda L."/>
            <person name="Citroen M."/>
            <person name="Collymore A."/>
            <person name="Cooke P."/>
            <person name="Costello M."/>
            <person name="D'Aco K."/>
            <person name="Daza R."/>
            <person name="De Haan G."/>
            <person name="DeGray S."/>
            <person name="DeMaso C."/>
            <person name="Dhargay N."/>
            <person name="Dooley K."/>
            <person name="Dooley E."/>
            <person name="Doricent M."/>
            <person name="Dorje P."/>
            <person name="Dorjee K."/>
            <person name="Dupes A."/>
            <person name="Elong R."/>
            <person name="Falk J."/>
            <person name="Farina A."/>
            <person name="Faro S."/>
            <person name="Ferguson D."/>
            <person name="Fisher S."/>
            <person name="Foley C.D."/>
            <person name="Franke A."/>
            <person name="Friedrich D."/>
            <person name="Gadbois L."/>
            <person name="Gearin G."/>
            <person name="Gearin C.R."/>
            <person name="Giannoukos G."/>
            <person name="Goode T."/>
            <person name="Graham J."/>
            <person name="Grandbois E."/>
            <person name="Grewal S."/>
            <person name="Gyaltsen K."/>
            <person name="Hafez N."/>
            <person name="Hagos B."/>
            <person name="Hall J."/>
            <person name="Henson C."/>
            <person name="Hollinger A."/>
            <person name="Honan T."/>
            <person name="Huard M.D."/>
            <person name="Hughes L."/>
            <person name="Hurhula B."/>
            <person name="Husby M.E."/>
            <person name="Kamat A."/>
            <person name="Kanga B."/>
            <person name="Kashin S."/>
            <person name="Khazanovich D."/>
            <person name="Kisner P."/>
            <person name="Lance K."/>
            <person name="Lara M."/>
            <person name="Lee W."/>
            <person name="Lennon N."/>
            <person name="Letendre F."/>
            <person name="LeVine R."/>
            <person name="Lipovsky A."/>
            <person name="Liu X."/>
            <person name="Liu J."/>
            <person name="Liu S."/>
            <person name="Lokyitsang T."/>
            <person name="Lokyitsang Y."/>
            <person name="Lubonja R."/>
            <person name="Lui A."/>
            <person name="MacDonald P."/>
            <person name="Magnisalis V."/>
            <person name="Maru K."/>
            <person name="Matthews C."/>
            <person name="McCusker W."/>
            <person name="McDonough S."/>
            <person name="Mehta T."/>
            <person name="Meldrim J."/>
            <person name="Meneus L."/>
            <person name="Mihai O."/>
            <person name="Mihalev A."/>
            <person name="Mihova T."/>
            <person name="Mittelman R."/>
            <person name="Mlenga V."/>
            <person name="Montmayeur A."/>
            <person name="Mulrain L."/>
            <person name="Navidi A."/>
            <person name="Naylor J."/>
            <person name="Negash T."/>
            <person name="Nguyen T."/>
            <person name="Nguyen N."/>
            <person name="Nicol R."/>
            <person name="Norbu C."/>
            <person name="Norbu N."/>
            <person name="Novod N."/>
            <person name="O'Neill B."/>
            <person name="Osman S."/>
            <person name="Markiewicz E."/>
            <person name="Oyono O.L."/>
            <person name="Patti C."/>
            <person name="Phunkhang P."/>
            <person name="Pierre F."/>
            <person name="Priest M."/>
            <person name="Raghuraman S."/>
            <person name="Rege F."/>
            <person name="Reyes R."/>
            <person name="Rise C."/>
            <person name="Rogov P."/>
            <person name="Ross K."/>
            <person name="Ryan E."/>
            <person name="Settipalli S."/>
            <person name="Shea T."/>
            <person name="Sherpa N."/>
            <person name="Shi L."/>
            <person name="Shih D."/>
            <person name="Sparrow T."/>
            <person name="Spaulding J."/>
            <person name="Stalker J."/>
            <person name="Stange-Thomann N."/>
            <person name="Stavropoulos S."/>
            <person name="Stone C."/>
            <person name="Strader C."/>
            <person name="Tesfaye S."/>
            <person name="Thomson T."/>
            <person name="Thoulutsang Y."/>
            <person name="Thoulutsang D."/>
            <person name="Topham K."/>
            <person name="Topping I."/>
            <person name="Tsamla T."/>
            <person name="Vassiliev H."/>
            <person name="Vo A."/>
            <person name="Wangchuk T."/>
            <person name="Wangdi T."/>
            <person name="Weiand M."/>
            <person name="Wilkinson J."/>
            <person name="Wilson A."/>
            <person name="Yadav S."/>
            <person name="Young G."/>
            <person name="Yu Q."/>
            <person name="Zembek L."/>
            <person name="Zhong D."/>
            <person name="Zimmer A."/>
            <person name="Zwirko Z."/>
            <person name="Jaffe D.B."/>
            <person name="Alvarez P."/>
            <person name="Brockman W."/>
            <person name="Butler J."/>
            <person name="Chin C."/>
            <person name="Gnerre S."/>
            <person name="Grabherr M."/>
            <person name="Kleber M."/>
            <person name="Mauceli E."/>
            <person name="MacCallum I."/>
        </authorList>
    </citation>
    <scope>NUCLEOTIDE SEQUENCE [LARGE SCALE GENOMIC DNA]</scope>
    <source>
        <strain evidence="3">white501</strain>
    </source>
</reference>
<accession>B4NUW2</accession>
<name>B4NUW2_DROSI</name>
<organism evidence="2 3">
    <name type="scientific">Drosophila simulans</name>
    <name type="common">Fruit fly</name>
    <dbReference type="NCBI Taxonomy" id="7240"/>
    <lineage>
        <taxon>Eukaryota</taxon>
        <taxon>Metazoa</taxon>
        <taxon>Ecdysozoa</taxon>
        <taxon>Arthropoda</taxon>
        <taxon>Hexapoda</taxon>
        <taxon>Insecta</taxon>
        <taxon>Pterygota</taxon>
        <taxon>Neoptera</taxon>
        <taxon>Endopterygota</taxon>
        <taxon>Diptera</taxon>
        <taxon>Brachycera</taxon>
        <taxon>Muscomorpha</taxon>
        <taxon>Ephydroidea</taxon>
        <taxon>Drosophilidae</taxon>
        <taxon>Drosophila</taxon>
        <taxon>Sophophora</taxon>
    </lineage>
</organism>
<feature type="region of interest" description="Disordered" evidence="1">
    <location>
        <begin position="37"/>
        <end position="77"/>
    </location>
</feature>
<protein>
    <submittedName>
        <fullName evidence="2">GD15470</fullName>
    </submittedName>
</protein>
<keyword evidence="3" id="KW-1185">Reference proteome</keyword>
<evidence type="ECO:0000256" key="1">
    <source>
        <dbReference type="SAM" id="MobiDB-lite"/>
    </source>
</evidence>
<sequence length="163" mass="17647">MAPPLLPIAQDKVVVTPQKLREVADLKAMIQKAVDENTSVVSTAPSKPDFPHSATSPSRQQSPASAAAEGCPHTAYSHRRAGHGLEDLRNRAMIDPCMPVSSIDRSLAAAFRLPITRLGGNEVCSVTLRSRTSTFRLNVVLKIEPSLRIRTPIRALSDCLSKN</sequence>
<feature type="compositionally biased region" description="Low complexity" evidence="1">
    <location>
        <begin position="53"/>
        <end position="68"/>
    </location>
</feature>
<dbReference type="Proteomes" id="UP000000304">
    <property type="component" value="Unassembled WGS sequence"/>
</dbReference>
<proteinExistence type="predicted"/>
<dbReference type="AlphaFoldDB" id="B4NUW2"/>
<dbReference type="OrthoDB" id="8067602at2759"/>